<evidence type="ECO:0000256" key="9">
    <source>
        <dbReference type="HAMAP-Rule" id="MF_00528"/>
    </source>
</evidence>
<dbReference type="GO" id="GO:0036221">
    <property type="term" value="F:UTP diphosphatase activity"/>
    <property type="evidence" value="ECO:0007669"/>
    <property type="project" value="RHEA"/>
</dbReference>
<dbReference type="PANTHER" id="PTHR43213">
    <property type="entry name" value="BIFUNCTIONAL DTTP/UTP PYROPHOSPHATASE/METHYLTRANSFERASE PROTEIN-RELATED"/>
    <property type="match status" value="1"/>
</dbReference>
<name>B3E2D7_TRIL1</name>
<comment type="catalytic activity">
    <reaction evidence="6">
        <text>N(7)-methyl-GTP + H2O = N(7)-methyl-GMP + diphosphate + H(+)</text>
        <dbReference type="Rhea" id="RHEA:58744"/>
        <dbReference type="ChEBI" id="CHEBI:15377"/>
        <dbReference type="ChEBI" id="CHEBI:15378"/>
        <dbReference type="ChEBI" id="CHEBI:33019"/>
        <dbReference type="ChEBI" id="CHEBI:58285"/>
        <dbReference type="ChEBI" id="CHEBI:87133"/>
    </reaction>
</comment>
<dbReference type="GO" id="GO:0005737">
    <property type="term" value="C:cytoplasm"/>
    <property type="evidence" value="ECO:0007669"/>
    <property type="project" value="UniProtKB-SubCell"/>
</dbReference>
<comment type="subcellular location">
    <subcellularLocation>
        <location evidence="2 9">Cytoplasm</location>
    </subcellularLocation>
</comment>
<keyword evidence="3 9" id="KW-0963">Cytoplasm</keyword>
<keyword evidence="4 9" id="KW-0378">Hydrolase</keyword>
<feature type="site" description="Important for substrate specificity" evidence="9">
    <location>
        <position position="74"/>
    </location>
</feature>
<dbReference type="NCBIfam" id="NF010948">
    <property type="entry name" value="PRK14368.1"/>
    <property type="match status" value="1"/>
</dbReference>
<dbReference type="NCBIfam" id="TIGR00172">
    <property type="entry name" value="maf"/>
    <property type="match status" value="1"/>
</dbReference>
<dbReference type="SUPFAM" id="SSF52972">
    <property type="entry name" value="ITPase-like"/>
    <property type="match status" value="1"/>
</dbReference>
<protein>
    <recommendedName>
        <fullName evidence="9">dTTP/UTP pyrophosphatase</fullName>
        <shortName evidence="9">dTTPase/UTPase</shortName>
        <ecNumber evidence="9">3.6.1.9</ecNumber>
    </recommendedName>
    <alternativeName>
        <fullName evidence="9">Nucleoside triphosphate pyrophosphatase</fullName>
    </alternativeName>
    <alternativeName>
        <fullName evidence="9">Nucleotide pyrophosphatase</fullName>
        <shortName evidence="9">Nucleotide PPase</shortName>
    </alternativeName>
</protein>
<comment type="catalytic activity">
    <reaction evidence="9">
        <text>dTTP + H2O = dTMP + diphosphate + H(+)</text>
        <dbReference type="Rhea" id="RHEA:28534"/>
        <dbReference type="ChEBI" id="CHEBI:15377"/>
        <dbReference type="ChEBI" id="CHEBI:15378"/>
        <dbReference type="ChEBI" id="CHEBI:33019"/>
        <dbReference type="ChEBI" id="CHEBI:37568"/>
        <dbReference type="ChEBI" id="CHEBI:63528"/>
        <dbReference type="EC" id="3.6.1.9"/>
    </reaction>
</comment>
<dbReference type="HOGENOM" id="CLU_040416_0_0_7"/>
<feature type="site" description="Important for substrate specificity" evidence="9">
    <location>
        <position position="158"/>
    </location>
</feature>
<gene>
    <name evidence="10" type="ordered locus">Glov_0462</name>
</gene>
<evidence type="ECO:0000256" key="1">
    <source>
        <dbReference type="ARBA" id="ARBA00001968"/>
    </source>
</evidence>
<dbReference type="CDD" id="cd00555">
    <property type="entry name" value="Maf"/>
    <property type="match status" value="1"/>
</dbReference>
<comment type="similarity">
    <text evidence="8">Belongs to the Maf family. YceF subfamily.</text>
</comment>
<dbReference type="Proteomes" id="UP000002420">
    <property type="component" value="Chromosome"/>
</dbReference>
<evidence type="ECO:0000313" key="11">
    <source>
        <dbReference type="Proteomes" id="UP000002420"/>
    </source>
</evidence>
<reference evidence="10 11" key="1">
    <citation type="submission" date="2008-05" db="EMBL/GenBank/DDBJ databases">
        <title>Complete sequence of chromosome of Geobacter lovleyi SZ.</title>
        <authorList>
            <consortium name="US DOE Joint Genome Institute"/>
            <person name="Lucas S."/>
            <person name="Copeland A."/>
            <person name="Lapidus A."/>
            <person name="Glavina del Rio T."/>
            <person name="Dalin E."/>
            <person name="Tice H."/>
            <person name="Bruce D."/>
            <person name="Goodwin L."/>
            <person name="Pitluck S."/>
            <person name="Chertkov O."/>
            <person name="Meincke L."/>
            <person name="Brettin T."/>
            <person name="Detter J.C."/>
            <person name="Han C."/>
            <person name="Tapia R."/>
            <person name="Kuske C.R."/>
            <person name="Schmutz J."/>
            <person name="Larimer F."/>
            <person name="Land M."/>
            <person name="Hauser L."/>
            <person name="Kyrpides N."/>
            <person name="Mikhailova N."/>
            <person name="Sung Y."/>
            <person name="Fletcher K.E."/>
            <person name="Ritalahti K.M."/>
            <person name="Loeffler F.E."/>
            <person name="Richardson P."/>
        </authorList>
    </citation>
    <scope>NUCLEOTIDE SEQUENCE [LARGE SCALE GENOMIC DNA]</scope>
    <source>
        <strain evidence="11">ATCC BAA-1151 / DSM 17278 / SZ</strain>
    </source>
</reference>
<dbReference type="EC" id="3.6.1.9" evidence="9"/>
<dbReference type="Pfam" id="PF02545">
    <property type="entry name" value="Maf"/>
    <property type="match status" value="1"/>
</dbReference>
<dbReference type="InterPro" id="IPR003697">
    <property type="entry name" value="Maf-like"/>
</dbReference>
<feature type="active site" description="Proton acceptor" evidence="9">
    <location>
        <position position="73"/>
    </location>
</feature>
<proteinExistence type="inferred from homology"/>
<organism evidence="10 11">
    <name type="scientific">Trichlorobacter lovleyi (strain ATCC BAA-1151 / DSM 17278 / SZ)</name>
    <name type="common">Geobacter lovleyi</name>
    <dbReference type="NCBI Taxonomy" id="398767"/>
    <lineage>
        <taxon>Bacteria</taxon>
        <taxon>Pseudomonadati</taxon>
        <taxon>Thermodesulfobacteriota</taxon>
        <taxon>Desulfuromonadia</taxon>
        <taxon>Geobacterales</taxon>
        <taxon>Geobacteraceae</taxon>
        <taxon>Trichlorobacter</taxon>
    </lineage>
</organism>
<keyword evidence="5 9" id="KW-0546">Nucleotide metabolism</keyword>
<comment type="function">
    <text evidence="9">Nucleoside triphosphate pyrophosphatase that hydrolyzes dTTP and UTP. May have a dual role in cell division arrest and in preventing the incorporation of modified nucleotides into cellular nucleic acids.</text>
</comment>
<evidence type="ECO:0000256" key="8">
    <source>
        <dbReference type="ARBA" id="ARBA00060749"/>
    </source>
</evidence>
<comment type="caution">
    <text evidence="9">Lacks conserved residue(s) required for the propagation of feature annotation.</text>
</comment>
<comment type="catalytic activity">
    <reaction evidence="9">
        <text>UTP + H2O = UMP + diphosphate + H(+)</text>
        <dbReference type="Rhea" id="RHEA:29395"/>
        <dbReference type="ChEBI" id="CHEBI:15377"/>
        <dbReference type="ChEBI" id="CHEBI:15378"/>
        <dbReference type="ChEBI" id="CHEBI:33019"/>
        <dbReference type="ChEBI" id="CHEBI:46398"/>
        <dbReference type="ChEBI" id="CHEBI:57865"/>
        <dbReference type="EC" id="3.6.1.9"/>
    </reaction>
</comment>
<dbReference type="PANTHER" id="PTHR43213:SF5">
    <property type="entry name" value="BIFUNCTIONAL DTTP_UTP PYROPHOSPHATASE_METHYLTRANSFERASE PROTEIN-RELATED"/>
    <property type="match status" value="1"/>
</dbReference>
<dbReference type="PIRSF" id="PIRSF006305">
    <property type="entry name" value="Maf"/>
    <property type="match status" value="1"/>
</dbReference>
<dbReference type="RefSeq" id="WP_012468546.1">
    <property type="nucleotide sequence ID" value="NC_010814.1"/>
</dbReference>
<dbReference type="HAMAP" id="MF_00528">
    <property type="entry name" value="Maf"/>
    <property type="match status" value="1"/>
</dbReference>
<evidence type="ECO:0000313" key="10">
    <source>
        <dbReference type="EMBL" id="ACD94190.1"/>
    </source>
</evidence>
<dbReference type="GO" id="GO:0036218">
    <property type="term" value="F:dTTP diphosphatase activity"/>
    <property type="evidence" value="ECO:0007669"/>
    <property type="project" value="RHEA"/>
</dbReference>
<feature type="site" description="Important for substrate specificity" evidence="9">
    <location>
        <position position="15"/>
    </location>
</feature>
<comment type="similarity">
    <text evidence="9">Belongs to the Maf family. YhdE subfamily.</text>
</comment>
<dbReference type="KEGG" id="glo:Glov_0462"/>
<dbReference type="STRING" id="398767.Glov_0462"/>
<evidence type="ECO:0000256" key="6">
    <source>
        <dbReference type="ARBA" id="ARBA00050213"/>
    </source>
</evidence>
<dbReference type="eggNOG" id="COG0424">
    <property type="taxonomic scope" value="Bacteria"/>
</dbReference>
<evidence type="ECO:0000256" key="5">
    <source>
        <dbReference type="ARBA" id="ARBA00023080"/>
    </source>
</evidence>
<dbReference type="AlphaFoldDB" id="B3E2D7"/>
<evidence type="ECO:0000256" key="4">
    <source>
        <dbReference type="ARBA" id="ARBA00022801"/>
    </source>
</evidence>
<accession>B3E2D7</accession>
<comment type="function">
    <text evidence="7">Nucleoside triphosphate pyrophosphatase that hydrolyzes 7-methyl-GTP (m(7)GTP). May have a dual role in cell division arrest and in preventing the incorporation of modified nucleotides into cellular nucleic acids.</text>
</comment>
<dbReference type="InterPro" id="IPR029001">
    <property type="entry name" value="ITPase-like_fam"/>
</dbReference>
<evidence type="ECO:0000256" key="7">
    <source>
        <dbReference type="ARBA" id="ARBA00053369"/>
    </source>
</evidence>
<keyword evidence="11" id="KW-1185">Reference proteome</keyword>
<evidence type="ECO:0000256" key="3">
    <source>
        <dbReference type="ARBA" id="ARBA00022490"/>
    </source>
</evidence>
<evidence type="ECO:0000256" key="2">
    <source>
        <dbReference type="ARBA" id="ARBA00004496"/>
    </source>
</evidence>
<dbReference type="GO" id="GO:0009117">
    <property type="term" value="P:nucleotide metabolic process"/>
    <property type="evidence" value="ECO:0007669"/>
    <property type="project" value="UniProtKB-KW"/>
</dbReference>
<comment type="cofactor">
    <cofactor evidence="1 9">
        <name>a divalent metal cation</name>
        <dbReference type="ChEBI" id="CHEBI:60240"/>
    </cofactor>
</comment>
<dbReference type="Gene3D" id="3.90.950.10">
    <property type="match status" value="1"/>
</dbReference>
<sequence length="199" mass="21520">MAATDPVVLASASPRRSELLELAGIRFRVAPADIPEEPMPGEEAVEHALRLAEEKARAAAGREADGQFFIGADTIVVLDGRIMGKPTDQNDAVRMLTELSGKGHEVVTAYAVLDKQSNVCIKRAVRTQVVFKQLSEQEISDYVKTGCPMDKAGAYAIQGGAAHFVREIHGSYTNVVGLPTCELVETLHTIGAWPKEEQH</sequence>
<dbReference type="OrthoDB" id="9807767at2"/>
<dbReference type="FunFam" id="3.90.950.10:FF:000005">
    <property type="entry name" value="7-methyl-GTP pyrophosphatase"/>
    <property type="match status" value="1"/>
</dbReference>
<dbReference type="EMBL" id="CP001089">
    <property type="protein sequence ID" value="ACD94190.1"/>
    <property type="molecule type" value="Genomic_DNA"/>
</dbReference>